<dbReference type="InterPro" id="IPR043128">
    <property type="entry name" value="Rev_trsase/Diguanyl_cyclase"/>
</dbReference>
<dbReference type="CDD" id="cd01949">
    <property type="entry name" value="GGDEF"/>
    <property type="match status" value="1"/>
</dbReference>
<dbReference type="Pfam" id="PF08448">
    <property type="entry name" value="PAS_4"/>
    <property type="match status" value="1"/>
</dbReference>
<evidence type="ECO:0000259" key="3">
    <source>
        <dbReference type="PROSITE" id="PS50887"/>
    </source>
</evidence>
<dbReference type="InterPro" id="IPR029016">
    <property type="entry name" value="GAF-like_dom_sf"/>
</dbReference>
<dbReference type="SUPFAM" id="SSF55785">
    <property type="entry name" value="PYP-like sensor domain (PAS domain)"/>
    <property type="match status" value="2"/>
</dbReference>
<dbReference type="InterPro" id="IPR003018">
    <property type="entry name" value="GAF"/>
</dbReference>
<dbReference type="InterPro" id="IPR013656">
    <property type="entry name" value="PAS_4"/>
</dbReference>
<comment type="caution">
    <text evidence="4">The sequence shown here is derived from an EMBL/GenBank/DDBJ whole genome shotgun (WGS) entry which is preliminary data.</text>
</comment>
<feature type="domain" description="PAC" evidence="2">
    <location>
        <begin position="251"/>
        <end position="303"/>
    </location>
</feature>
<dbReference type="InterPro" id="IPR052155">
    <property type="entry name" value="Biofilm_reg_signaling"/>
</dbReference>
<dbReference type="NCBIfam" id="TIGR00254">
    <property type="entry name" value="GGDEF"/>
    <property type="match status" value="1"/>
</dbReference>
<dbReference type="PROSITE" id="PS50112">
    <property type="entry name" value="PAS"/>
    <property type="match status" value="1"/>
</dbReference>
<name>A0A542CZN1_SERFO</name>
<dbReference type="SMART" id="SM00091">
    <property type="entry name" value="PAS"/>
    <property type="match status" value="2"/>
</dbReference>
<dbReference type="OrthoDB" id="9812358at2"/>
<dbReference type="InterPro" id="IPR000014">
    <property type="entry name" value="PAS"/>
</dbReference>
<dbReference type="InterPro" id="IPR000160">
    <property type="entry name" value="GGDEF_dom"/>
</dbReference>
<reference evidence="4" key="2">
    <citation type="submission" date="2019-08" db="EMBL/GenBank/DDBJ databases">
        <title>Investigation of anaerobic lignin degradation for improved lignocellulosic biofuels.</title>
        <authorList>
            <person name="Deangelis K.PhD."/>
        </authorList>
    </citation>
    <scope>NUCLEOTIDE SEQUENCE [LARGE SCALE GENOMIC DNA]</scope>
    <source>
        <strain evidence="4">128R</strain>
    </source>
</reference>
<dbReference type="CDD" id="cd00130">
    <property type="entry name" value="PAS"/>
    <property type="match status" value="1"/>
</dbReference>
<accession>A0A542CZN1</accession>
<dbReference type="SUPFAM" id="SSF55073">
    <property type="entry name" value="Nucleotide cyclase"/>
    <property type="match status" value="1"/>
</dbReference>
<dbReference type="InterPro" id="IPR035965">
    <property type="entry name" value="PAS-like_dom_sf"/>
</dbReference>
<dbReference type="InterPro" id="IPR001610">
    <property type="entry name" value="PAC"/>
</dbReference>
<sequence>MIEPCMPANESLRQMALDSLRILDSHALEKLDRITRLAASYFGVPIALISLIDRDRQWFLSRFGLDVKETPRKISFCAHTILQQDALIVPNVANDMRFADNPLVKGEPHIGFYVGQPLLSLEGLPLGTLCLIDRQPRTFTQQQVAELQDFAEIIEEYLHSLERSIYTESLKSDLQRSEAMFEQTFFQAAVGMALVSLEGYWLRVNPRICELLGYSEQKLLTLNFQDITHPDDLDSDLELLQQLLANEIATYSMEKRYFRGNGSTLWVELTVALHRLPDGSPGHFISVLVDISERKLAETNLRTLQHELEDRVISRTEELSIVVNKLNLEIEHRMNAQHQLNAEKERLRAITDNMPALISQVGPDEVYQFANSAYQRWFGIDEASLKTMTLRQFMGEKAYHVAKPMIEKALQGQTVSFENELQTQTGSLMIHTTLVPCETQGFYILSMDISELKRLQRRLEYDVTHDLLTGLPNRRAFLHQLAQTREECLNHGHSMAVLFIDLDGFKQINDNLGHDYGDVVLKTFAKLLTGCIHNAGFVARLAGDEFTAVLWRLSEPRIQISHFCENVLVQLAALTQIGGREMSLSASIGAAIYSGEDTTVKALLVEADTAMYRAKSAGKGKYSIY</sequence>
<dbReference type="PROSITE" id="PS50113">
    <property type="entry name" value="PAC"/>
    <property type="match status" value="1"/>
</dbReference>
<reference evidence="4" key="1">
    <citation type="submission" date="2019-06" db="EMBL/GenBank/DDBJ databases">
        <authorList>
            <person name="Deangelis K."/>
            <person name="Huntemann M."/>
            <person name="Clum A."/>
            <person name="Pillay M."/>
            <person name="Palaniappan K."/>
            <person name="Varghese N."/>
            <person name="Mikhailova N."/>
            <person name="Stamatis D."/>
            <person name="Reddy T."/>
            <person name="Daum C."/>
            <person name="Shapiro N."/>
            <person name="Ivanova N."/>
            <person name="Kyrpides N."/>
            <person name="Woyke T."/>
        </authorList>
    </citation>
    <scope>NUCLEOTIDE SEQUENCE [LARGE SCALE GENOMIC DNA]</scope>
    <source>
        <strain evidence="4">128R</strain>
    </source>
</reference>
<dbReference type="SUPFAM" id="SSF55781">
    <property type="entry name" value="GAF domain-like"/>
    <property type="match status" value="1"/>
</dbReference>
<dbReference type="NCBIfam" id="TIGR00229">
    <property type="entry name" value="sensory_box"/>
    <property type="match status" value="2"/>
</dbReference>
<dbReference type="Pfam" id="PF00990">
    <property type="entry name" value="GGDEF"/>
    <property type="match status" value="1"/>
</dbReference>
<evidence type="ECO:0000313" key="4">
    <source>
        <dbReference type="EMBL" id="TVZ70772.1"/>
    </source>
</evidence>
<dbReference type="SMART" id="SM00267">
    <property type="entry name" value="GGDEF"/>
    <property type="match status" value="1"/>
</dbReference>
<organism evidence="4">
    <name type="scientific">Serratia fonticola</name>
    <dbReference type="NCBI Taxonomy" id="47917"/>
    <lineage>
        <taxon>Bacteria</taxon>
        <taxon>Pseudomonadati</taxon>
        <taxon>Pseudomonadota</taxon>
        <taxon>Gammaproteobacteria</taxon>
        <taxon>Enterobacterales</taxon>
        <taxon>Yersiniaceae</taxon>
        <taxon>Serratia</taxon>
    </lineage>
</organism>
<dbReference type="InterPro" id="IPR000700">
    <property type="entry name" value="PAS-assoc_C"/>
</dbReference>
<protein>
    <submittedName>
        <fullName evidence="4">PAS domain S-box-containing protein/diguanylate cyclase (GGDEF)-like protein</fullName>
    </submittedName>
</protein>
<dbReference type="PROSITE" id="PS50887">
    <property type="entry name" value="GGDEF"/>
    <property type="match status" value="1"/>
</dbReference>
<proteinExistence type="predicted"/>
<gene>
    <name evidence="4" type="ORF">FHU10_3365</name>
</gene>
<feature type="domain" description="PAS" evidence="1">
    <location>
        <begin position="177"/>
        <end position="247"/>
    </location>
</feature>
<dbReference type="Gene3D" id="3.30.70.270">
    <property type="match status" value="1"/>
</dbReference>
<dbReference type="EMBL" id="VISQ01000001">
    <property type="protein sequence ID" value="TVZ70772.1"/>
    <property type="molecule type" value="Genomic_DNA"/>
</dbReference>
<dbReference type="AlphaFoldDB" id="A0A542CZN1"/>
<evidence type="ECO:0000259" key="1">
    <source>
        <dbReference type="PROSITE" id="PS50112"/>
    </source>
</evidence>
<dbReference type="InterPro" id="IPR029787">
    <property type="entry name" value="Nucleotide_cyclase"/>
</dbReference>
<dbReference type="Pfam" id="PF08447">
    <property type="entry name" value="PAS_3"/>
    <property type="match status" value="1"/>
</dbReference>
<dbReference type="Gene3D" id="3.30.450.40">
    <property type="match status" value="1"/>
</dbReference>
<dbReference type="Pfam" id="PF01590">
    <property type="entry name" value="GAF"/>
    <property type="match status" value="1"/>
</dbReference>
<dbReference type="SMART" id="SM00065">
    <property type="entry name" value="GAF"/>
    <property type="match status" value="1"/>
</dbReference>
<dbReference type="PANTHER" id="PTHR44757:SF2">
    <property type="entry name" value="BIOFILM ARCHITECTURE MAINTENANCE PROTEIN MBAA"/>
    <property type="match status" value="1"/>
</dbReference>
<feature type="domain" description="GGDEF" evidence="3">
    <location>
        <begin position="493"/>
        <end position="625"/>
    </location>
</feature>
<dbReference type="Gene3D" id="3.30.450.20">
    <property type="entry name" value="PAS domain"/>
    <property type="match status" value="2"/>
</dbReference>
<evidence type="ECO:0000259" key="2">
    <source>
        <dbReference type="PROSITE" id="PS50113"/>
    </source>
</evidence>
<dbReference type="InterPro" id="IPR013655">
    <property type="entry name" value="PAS_fold_3"/>
</dbReference>
<dbReference type="SMART" id="SM00086">
    <property type="entry name" value="PAC"/>
    <property type="match status" value="1"/>
</dbReference>
<dbReference type="PANTHER" id="PTHR44757">
    <property type="entry name" value="DIGUANYLATE CYCLASE DGCP"/>
    <property type="match status" value="1"/>
</dbReference>